<dbReference type="GO" id="GO:0004222">
    <property type="term" value="F:metalloendopeptidase activity"/>
    <property type="evidence" value="ECO:0007669"/>
    <property type="project" value="InterPro"/>
</dbReference>
<dbReference type="Gene3D" id="3.30.2010.10">
    <property type="entry name" value="Metalloproteases ('zincins'), catalytic domain"/>
    <property type="match status" value="1"/>
</dbReference>
<accession>A0A809EE90</accession>
<evidence type="ECO:0000256" key="4">
    <source>
        <dbReference type="ARBA" id="ARBA00022833"/>
    </source>
</evidence>
<reference evidence="8" key="1">
    <citation type="submission" date="2018-01" db="EMBL/GenBank/DDBJ databases">
        <title>Complete Genome Sequence of three strains from Ralstonia solanacearum ecotype Moko sequevar IIA-53 from Brazil.</title>
        <authorList>
            <person name="Silva J.R."/>
            <person name="Albuquerque G.M.R."/>
            <person name="Pais A.K.L."/>
            <person name="Silva A.M.F."/>
            <person name="Boiteux M.E.N.F."/>
            <person name="Souza E.B."/>
            <person name="Mariano R.L.R."/>
        </authorList>
    </citation>
    <scope>NUCLEOTIDE SEQUENCE [LARGE SCALE GENOMIC DNA]</scope>
    <source>
        <strain evidence="8">SFC</strain>
        <plasmid evidence="8">unnamed</plasmid>
    </source>
</reference>
<evidence type="ECO:0000256" key="1">
    <source>
        <dbReference type="ARBA" id="ARBA00022670"/>
    </source>
</evidence>
<comment type="similarity">
    <text evidence="6">Belongs to the peptidase M48 family.</text>
</comment>
<geneLocation type="plasmid" evidence="8">
    <name>unnamed</name>
</geneLocation>
<evidence type="ECO:0000256" key="2">
    <source>
        <dbReference type="ARBA" id="ARBA00022723"/>
    </source>
</evidence>
<gene>
    <name evidence="8" type="ORF">C2L97_22250</name>
</gene>
<keyword evidence="3 6" id="KW-0378">Hydrolase</keyword>
<evidence type="ECO:0000256" key="6">
    <source>
        <dbReference type="RuleBase" id="RU003983"/>
    </source>
</evidence>
<keyword evidence="5 6" id="KW-0482">Metalloprotease</keyword>
<keyword evidence="8" id="KW-0614">Plasmid</keyword>
<dbReference type="GO" id="GO:0006508">
    <property type="term" value="P:proteolysis"/>
    <property type="evidence" value="ECO:0007669"/>
    <property type="project" value="UniProtKB-KW"/>
</dbReference>
<keyword evidence="2" id="KW-0479">Metal-binding</keyword>
<name>A0A809EE90_RALSL</name>
<dbReference type="AlphaFoldDB" id="A0A809EE90"/>
<keyword evidence="1 6" id="KW-0645">Protease</keyword>
<evidence type="ECO:0000259" key="7">
    <source>
        <dbReference type="Pfam" id="PF01435"/>
    </source>
</evidence>
<evidence type="ECO:0000313" key="8">
    <source>
        <dbReference type="EMBL" id="AYB58646.1"/>
    </source>
</evidence>
<keyword evidence="4 6" id="KW-0862">Zinc</keyword>
<dbReference type="GO" id="GO:0046872">
    <property type="term" value="F:metal ion binding"/>
    <property type="evidence" value="ECO:0007669"/>
    <property type="project" value="UniProtKB-KW"/>
</dbReference>
<comment type="cofactor">
    <cofactor evidence="6">
        <name>Zn(2+)</name>
        <dbReference type="ChEBI" id="CHEBI:29105"/>
    </cofactor>
    <text evidence="6">Binds 1 zinc ion per subunit.</text>
</comment>
<sequence>MDSHAPDRTMLLPLTYHATVVDYLRNHEPEVWGWAKARTANTEHLEPLRAALLRDTYRLDADAHADVHAALAQAMARLGIDGPATLYQSPGQEMNASLVYVPGEIHIILQGPLLERLSREELLAVFGHELAHYLLWSLDDGRFLIADRILNDTLAAPDASHSHRETCRRYALHTELFADRGSAVAAGAVAPAVSTLVKVQTGIGNVDATAYLRQAAEIESREAGATAAHSHPETFVRARALALWWDGAADLDQWIAARLHGPLALEWLDLPGQLRLQALTRGFLAHVLADTQLGSDPVLAQVRMLFPDWRDDEPQASVEDLAAVATDDSVRGYLNALMIDLALADPDQREAALLRAGQVAQALGSLEALQTNLRRDAGFTKRELDRYNRQLAKESRA</sequence>
<protein>
    <submittedName>
        <fullName evidence="8">Hydrolase</fullName>
    </submittedName>
</protein>
<evidence type="ECO:0000256" key="3">
    <source>
        <dbReference type="ARBA" id="ARBA00022801"/>
    </source>
</evidence>
<evidence type="ECO:0000256" key="5">
    <source>
        <dbReference type="ARBA" id="ARBA00023049"/>
    </source>
</evidence>
<dbReference type="InterPro" id="IPR001915">
    <property type="entry name" value="Peptidase_M48"/>
</dbReference>
<dbReference type="EMBL" id="CP026093">
    <property type="protein sequence ID" value="AYB58646.1"/>
    <property type="molecule type" value="Genomic_DNA"/>
</dbReference>
<proteinExistence type="inferred from homology"/>
<dbReference type="Pfam" id="PF01435">
    <property type="entry name" value="Peptidase_M48"/>
    <property type="match status" value="1"/>
</dbReference>
<feature type="domain" description="Peptidase M48" evidence="7">
    <location>
        <begin position="64"/>
        <end position="134"/>
    </location>
</feature>
<organism evidence="8">
    <name type="scientific">Ralstonia solanacearum</name>
    <name type="common">Pseudomonas solanacearum</name>
    <dbReference type="NCBI Taxonomy" id="305"/>
    <lineage>
        <taxon>Bacteria</taxon>
        <taxon>Pseudomonadati</taxon>
        <taxon>Pseudomonadota</taxon>
        <taxon>Betaproteobacteria</taxon>
        <taxon>Burkholderiales</taxon>
        <taxon>Burkholderiaceae</taxon>
        <taxon>Ralstonia</taxon>
        <taxon>Ralstonia solanacearum species complex</taxon>
    </lineage>
</organism>